<evidence type="ECO:0000256" key="6">
    <source>
        <dbReference type="ARBA" id="ARBA00022741"/>
    </source>
</evidence>
<dbReference type="InterPro" id="IPR036890">
    <property type="entry name" value="HATPase_C_sf"/>
</dbReference>
<dbReference type="SMART" id="SM00387">
    <property type="entry name" value="HATPase_c"/>
    <property type="match status" value="1"/>
</dbReference>
<gene>
    <name evidence="15" type="ORF">K933_02976</name>
</gene>
<name>V4GWT9_9EURY</name>
<dbReference type="InterPro" id="IPR003661">
    <property type="entry name" value="HisK_dim/P_dom"/>
</dbReference>
<dbReference type="GO" id="GO:0030295">
    <property type="term" value="F:protein kinase activator activity"/>
    <property type="evidence" value="ECO:0007669"/>
    <property type="project" value="TreeGrafter"/>
</dbReference>
<dbReference type="InterPro" id="IPR050351">
    <property type="entry name" value="BphY/WalK/GraS-like"/>
</dbReference>
<dbReference type="AlphaFoldDB" id="V4GWT9"/>
<keyword evidence="10" id="KW-0902">Two-component regulatory system</keyword>
<dbReference type="SUPFAM" id="SSF55785">
    <property type="entry name" value="PYP-like sensor domain (PAS domain)"/>
    <property type="match status" value="1"/>
</dbReference>
<dbReference type="STRING" id="1324957.K933_02976"/>
<dbReference type="InterPro" id="IPR036097">
    <property type="entry name" value="HisK_dim/P_sf"/>
</dbReference>
<dbReference type="EMBL" id="ASGZ01000007">
    <property type="protein sequence ID" value="ESP89646.1"/>
    <property type="molecule type" value="Genomic_DNA"/>
</dbReference>
<keyword evidence="16" id="KW-1185">Reference proteome</keyword>
<dbReference type="Proteomes" id="UP000017840">
    <property type="component" value="Unassembled WGS sequence"/>
</dbReference>
<keyword evidence="8" id="KW-0067">ATP-binding</keyword>
<evidence type="ECO:0000313" key="16">
    <source>
        <dbReference type="Proteomes" id="UP000017840"/>
    </source>
</evidence>
<feature type="transmembrane region" description="Helical" evidence="12">
    <location>
        <begin position="90"/>
        <end position="115"/>
    </location>
</feature>
<dbReference type="InterPro" id="IPR013656">
    <property type="entry name" value="PAS_4"/>
</dbReference>
<keyword evidence="5 12" id="KW-0812">Transmembrane</keyword>
<keyword evidence="6" id="KW-0547">Nucleotide-binding</keyword>
<evidence type="ECO:0000256" key="5">
    <source>
        <dbReference type="ARBA" id="ARBA00022692"/>
    </source>
</evidence>
<keyword evidence="7 15" id="KW-0418">Kinase</keyword>
<comment type="caution">
    <text evidence="15">The sequence shown here is derived from an EMBL/GenBank/DDBJ whole genome shotgun (WGS) entry which is preliminary data.</text>
</comment>
<dbReference type="GO" id="GO:0007234">
    <property type="term" value="P:osmosensory signaling via phosphorelay pathway"/>
    <property type="evidence" value="ECO:0007669"/>
    <property type="project" value="TreeGrafter"/>
</dbReference>
<comment type="subcellular location">
    <subcellularLocation>
        <location evidence="2">Membrane</location>
        <topology evidence="2">Multi-pass membrane protein</topology>
    </subcellularLocation>
</comment>
<evidence type="ECO:0000256" key="7">
    <source>
        <dbReference type="ARBA" id="ARBA00022777"/>
    </source>
</evidence>
<protein>
    <recommendedName>
        <fullName evidence="3">histidine kinase</fullName>
        <ecNumber evidence="3">2.7.13.3</ecNumber>
    </recommendedName>
</protein>
<dbReference type="GO" id="GO:0016020">
    <property type="term" value="C:membrane"/>
    <property type="evidence" value="ECO:0007669"/>
    <property type="project" value="UniProtKB-SubCell"/>
</dbReference>
<dbReference type="Gene3D" id="3.30.450.20">
    <property type="entry name" value="PAS domain"/>
    <property type="match status" value="1"/>
</dbReference>
<dbReference type="Pfam" id="PF08448">
    <property type="entry name" value="PAS_4"/>
    <property type="match status" value="1"/>
</dbReference>
<dbReference type="PROSITE" id="PS50109">
    <property type="entry name" value="HIS_KIN"/>
    <property type="match status" value="1"/>
</dbReference>
<dbReference type="PANTHER" id="PTHR42878:SF7">
    <property type="entry name" value="SENSOR HISTIDINE KINASE GLRK"/>
    <property type="match status" value="1"/>
</dbReference>
<keyword evidence="9 12" id="KW-1133">Transmembrane helix</keyword>
<evidence type="ECO:0000313" key="15">
    <source>
        <dbReference type="EMBL" id="ESP89646.1"/>
    </source>
</evidence>
<dbReference type="PROSITE" id="PS50112">
    <property type="entry name" value="PAS"/>
    <property type="match status" value="1"/>
</dbReference>
<dbReference type="Gene3D" id="3.30.565.10">
    <property type="entry name" value="Histidine kinase-like ATPase, C-terminal domain"/>
    <property type="match status" value="1"/>
</dbReference>
<dbReference type="InterPro" id="IPR031621">
    <property type="entry name" value="HisKA_7TM"/>
</dbReference>
<dbReference type="eggNOG" id="arCOG02327">
    <property type="taxonomic scope" value="Archaea"/>
</dbReference>
<dbReference type="GO" id="GO:0000155">
    <property type="term" value="F:phosphorelay sensor kinase activity"/>
    <property type="evidence" value="ECO:0007669"/>
    <property type="project" value="InterPro"/>
</dbReference>
<dbReference type="InterPro" id="IPR003594">
    <property type="entry name" value="HATPase_dom"/>
</dbReference>
<evidence type="ECO:0000256" key="1">
    <source>
        <dbReference type="ARBA" id="ARBA00000085"/>
    </source>
</evidence>
<dbReference type="CDD" id="cd00130">
    <property type="entry name" value="PAS"/>
    <property type="match status" value="1"/>
</dbReference>
<feature type="domain" description="Histidine kinase" evidence="13">
    <location>
        <begin position="346"/>
        <end position="550"/>
    </location>
</feature>
<dbReference type="SUPFAM" id="SSF47384">
    <property type="entry name" value="Homodimeric domain of signal transducing histidine kinase"/>
    <property type="match status" value="1"/>
</dbReference>
<evidence type="ECO:0000256" key="11">
    <source>
        <dbReference type="ARBA" id="ARBA00023136"/>
    </source>
</evidence>
<dbReference type="PANTHER" id="PTHR42878">
    <property type="entry name" value="TWO-COMPONENT HISTIDINE KINASE"/>
    <property type="match status" value="1"/>
</dbReference>
<evidence type="ECO:0000256" key="10">
    <source>
        <dbReference type="ARBA" id="ARBA00023012"/>
    </source>
</evidence>
<organism evidence="15 16">
    <name type="scientific">Candidatus Halobonum tyrrellensis G22</name>
    <dbReference type="NCBI Taxonomy" id="1324957"/>
    <lineage>
        <taxon>Archaea</taxon>
        <taxon>Methanobacteriati</taxon>
        <taxon>Methanobacteriota</taxon>
        <taxon>Stenosarchaea group</taxon>
        <taxon>Halobacteria</taxon>
        <taxon>Halobacteriales</taxon>
        <taxon>Haloferacaceae</taxon>
        <taxon>Candidatus Halobonum</taxon>
    </lineage>
</organism>
<keyword evidence="4" id="KW-0808">Transferase</keyword>
<feature type="transmembrane region" description="Helical" evidence="12">
    <location>
        <begin position="135"/>
        <end position="157"/>
    </location>
</feature>
<dbReference type="GO" id="GO:0000156">
    <property type="term" value="F:phosphorelay response regulator activity"/>
    <property type="evidence" value="ECO:0007669"/>
    <property type="project" value="TreeGrafter"/>
</dbReference>
<evidence type="ECO:0000256" key="2">
    <source>
        <dbReference type="ARBA" id="ARBA00004141"/>
    </source>
</evidence>
<dbReference type="EC" id="2.7.13.3" evidence="3"/>
<accession>V4GWT9</accession>
<dbReference type="CDD" id="cd00082">
    <property type="entry name" value="HisKA"/>
    <property type="match status" value="1"/>
</dbReference>
<dbReference type="SMART" id="SM00091">
    <property type="entry name" value="PAS"/>
    <property type="match status" value="1"/>
</dbReference>
<dbReference type="InterPro" id="IPR000014">
    <property type="entry name" value="PAS"/>
</dbReference>
<reference evidence="15 16" key="1">
    <citation type="journal article" date="2013" name="Genome Announc.">
        <title>Draft Genome Sequence of 'Candidatus Halobonum tyrrellensis' Strain G22, Isolated from the Hypersaline Waters of Lake Tyrrell, Australia.</title>
        <authorList>
            <person name="Ugalde J.A."/>
            <person name="Narasingarao P."/>
            <person name="Kuo S."/>
            <person name="Podell S."/>
            <person name="Allen E.E."/>
        </authorList>
    </citation>
    <scope>NUCLEOTIDE SEQUENCE [LARGE SCALE GENOMIC DNA]</scope>
    <source>
        <strain evidence="15 16">G22</strain>
    </source>
</reference>
<dbReference type="SUPFAM" id="SSF55874">
    <property type="entry name" value="ATPase domain of HSP90 chaperone/DNA topoisomerase II/histidine kinase"/>
    <property type="match status" value="1"/>
</dbReference>
<keyword evidence="11 12" id="KW-0472">Membrane</keyword>
<dbReference type="NCBIfam" id="TIGR00229">
    <property type="entry name" value="sensory_box"/>
    <property type="match status" value="1"/>
</dbReference>
<dbReference type="PATRIC" id="fig|1324957.4.peg.607"/>
<feature type="transmembrane region" description="Helical" evidence="12">
    <location>
        <begin position="58"/>
        <end position="78"/>
    </location>
</feature>
<evidence type="ECO:0000256" key="12">
    <source>
        <dbReference type="SAM" id="Phobius"/>
    </source>
</evidence>
<dbReference type="Pfam" id="PF16927">
    <property type="entry name" value="HisKA_7TM"/>
    <property type="match status" value="1"/>
</dbReference>
<dbReference type="GO" id="GO:0005524">
    <property type="term" value="F:ATP binding"/>
    <property type="evidence" value="ECO:0007669"/>
    <property type="project" value="UniProtKB-KW"/>
</dbReference>
<comment type="catalytic activity">
    <reaction evidence="1">
        <text>ATP + protein L-histidine = ADP + protein N-phospho-L-histidine.</text>
        <dbReference type="EC" id="2.7.13.3"/>
    </reaction>
</comment>
<evidence type="ECO:0000256" key="3">
    <source>
        <dbReference type="ARBA" id="ARBA00012438"/>
    </source>
</evidence>
<feature type="domain" description="PAS" evidence="14">
    <location>
        <begin position="232"/>
        <end position="270"/>
    </location>
</feature>
<feature type="transmembrane region" description="Helical" evidence="12">
    <location>
        <begin position="169"/>
        <end position="190"/>
    </location>
</feature>
<evidence type="ECO:0000259" key="14">
    <source>
        <dbReference type="PROSITE" id="PS50112"/>
    </source>
</evidence>
<dbReference type="Pfam" id="PF02518">
    <property type="entry name" value="HATPase_c"/>
    <property type="match status" value="1"/>
</dbReference>
<feature type="transmembrane region" description="Helical" evidence="12">
    <location>
        <begin position="25"/>
        <end position="46"/>
    </location>
</feature>
<proteinExistence type="predicted"/>
<sequence>MAVAAAVACAVGVALWRHREDESGVYLALLLFALTVWSGAYAAGYARADLAGKLLASRVAYVGVGLTPVLWTVFAASYGRQVRLTRGRVLAVAAPLVVTAAATWVSPAVPLMWAAVRLEATATGVYFAPVYGPLFWLHAVYSYLLLLVGSVLFAATVVSTTGTHRAQAAGLLCVVAVPWLANATYLGGLFPPGFDPTPLAFVVSGLLIAAMRLNYRLLDASPATRGVARDAAVEGMDDPVFVLREDGTVTDCNPAGAAVAGSTRRELLGRPLADALPDLHEVVTAPVDADHERPAYVRSTDGGDRVYDARVSRFSRGGLVGGRIVTLRDVTERRRHERRLSVLNRVLRHDLRNDINVVVGYTELLDPVADDAADLRPVERIRERAEGMLTLTEKVREVEATLDTGEKPLGVVELGGVLRDVASAARADFPEATVELDAPDSLPVRGIEFLDSVFDNLVENAIEHHDGDHPHVRVTARQADGCAEVTVTDDGPGLPESERRALACDRESQLEHASGFGLWLVTWLVEESDGDIRFDTDDGTTVTVRLPAADGGSGSRSGSGRG</sequence>
<evidence type="ECO:0000256" key="4">
    <source>
        <dbReference type="ARBA" id="ARBA00022679"/>
    </source>
</evidence>
<evidence type="ECO:0000256" key="9">
    <source>
        <dbReference type="ARBA" id="ARBA00022989"/>
    </source>
</evidence>
<evidence type="ECO:0000259" key="13">
    <source>
        <dbReference type="PROSITE" id="PS50109"/>
    </source>
</evidence>
<dbReference type="InterPro" id="IPR035965">
    <property type="entry name" value="PAS-like_dom_sf"/>
</dbReference>
<dbReference type="InterPro" id="IPR005467">
    <property type="entry name" value="His_kinase_dom"/>
</dbReference>
<evidence type="ECO:0000256" key="8">
    <source>
        <dbReference type="ARBA" id="ARBA00022840"/>
    </source>
</evidence>